<dbReference type="AlphaFoldDB" id="A0A7J6VIA3"/>
<reference evidence="1 2" key="1">
    <citation type="submission" date="2020-06" db="EMBL/GenBank/DDBJ databases">
        <title>Transcriptomic and genomic resources for Thalictrum thalictroides and T. hernandezii: Facilitating candidate gene discovery in an emerging model plant lineage.</title>
        <authorList>
            <person name="Arias T."/>
            <person name="Riano-Pachon D.M."/>
            <person name="Di Stilio V.S."/>
        </authorList>
    </citation>
    <scope>NUCLEOTIDE SEQUENCE [LARGE SCALE GENOMIC DNA]</scope>
    <source>
        <strain evidence="2">cv. WT478/WT964</strain>
        <tissue evidence="1">Leaves</tissue>
    </source>
</reference>
<gene>
    <name evidence="1" type="ORF">FRX31_025761</name>
</gene>
<name>A0A7J6VIA3_THATH</name>
<dbReference type="EMBL" id="JABWDY010031817">
    <property type="protein sequence ID" value="KAF5184653.1"/>
    <property type="molecule type" value="Genomic_DNA"/>
</dbReference>
<sequence>MLHCFCTKCQRLGHEIANCSYPTEVPTPDLLLLEYTENQTNESITGKGTETGQDDAIFGEMDTPLIAQGTTKTVSAIGFGLADYEMASKAQLTEGRPSNDIGFTLGEQSSNVKTYGPLKQGSSSSNVNKNKGLIIYPPSETYQHYSSSPPTPQL</sequence>
<protein>
    <submittedName>
        <fullName evidence="1">Uncharacterized protein</fullName>
    </submittedName>
</protein>
<evidence type="ECO:0000313" key="1">
    <source>
        <dbReference type="EMBL" id="KAF5184653.1"/>
    </source>
</evidence>
<dbReference type="Proteomes" id="UP000554482">
    <property type="component" value="Unassembled WGS sequence"/>
</dbReference>
<keyword evidence="2" id="KW-1185">Reference proteome</keyword>
<accession>A0A7J6VIA3</accession>
<comment type="caution">
    <text evidence="1">The sequence shown here is derived from an EMBL/GenBank/DDBJ whole genome shotgun (WGS) entry which is preliminary data.</text>
</comment>
<proteinExistence type="predicted"/>
<evidence type="ECO:0000313" key="2">
    <source>
        <dbReference type="Proteomes" id="UP000554482"/>
    </source>
</evidence>
<organism evidence="1 2">
    <name type="scientific">Thalictrum thalictroides</name>
    <name type="common">Rue-anemone</name>
    <name type="synonym">Anemone thalictroides</name>
    <dbReference type="NCBI Taxonomy" id="46969"/>
    <lineage>
        <taxon>Eukaryota</taxon>
        <taxon>Viridiplantae</taxon>
        <taxon>Streptophyta</taxon>
        <taxon>Embryophyta</taxon>
        <taxon>Tracheophyta</taxon>
        <taxon>Spermatophyta</taxon>
        <taxon>Magnoliopsida</taxon>
        <taxon>Ranunculales</taxon>
        <taxon>Ranunculaceae</taxon>
        <taxon>Thalictroideae</taxon>
        <taxon>Thalictrum</taxon>
    </lineage>
</organism>